<accession>A0A5N4C1G1</accession>
<reference evidence="2 3" key="1">
    <citation type="journal article" date="2019" name="Mol. Ecol. Resour.">
        <title>Improving Illumina assemblies with Hi-C and long reads: an example with the North African dromedary.</title>
        <authorList>
            <person name="Elbers J.P."/>
            <person name="Rogers M.F."/>
            <person name="Perelman P.L."/>
            <person name="Proskuryakova A.A."/>
            <person name="Serdyukova N.A."/>
            <person name="Johnson W.E."/>
            <person name="Horin P."/>
            <person name="Corander J."/>
            <person name="Murphy D."/>
            <person name="Burger P.A."/>
        </authorList>
    </citation>
    <scope>NUCLEOTIDE SEQUENCE [LARGE SCALE GENOMIC DNA]</scope>
    <source>
        <strain evidence="2">Drom800</strain>
        <tissue evidence="2">Blood</tissue>
    </source>
</reference>
<protein>
    <submittedName>
        <fullName evidence="2">Uncharacterized protein</fullName>
    </submittedName>
</protein>
<sequence length="316" mass="34954">MEAGEGRSGNVSLQQAAPDEAALRRQVHVKAHTPGTVKTWLHIPAGDNRQEETLDVQRRITLSNAPLGKEGGTQRGRTPRVHGSCVGRQVPGWKPRHAVCLLLVQQRFLTSRTSFPEMSEEGGKLADVLTAELRCTQKRHRCCAEADEVPSSDLLKTRPRLWGPLHPTSRVSIWRESTDTLKRFSIKSGNKNLGATTREEEKHIPREDCLPSSSHPPASVFMLVTCRPVWGRTYTKLRTPHAFGRAKTCITLVRFNLHGAPRGFRGRKRNCPLVGLQLTGLESFLVNPRSREDVIKGKRHLTGGSLAQGTAGTPEG</sequence>
<proteinExistence type="predicted"/>
<organism evidence="2 3">
    <name type="scientific">Camelus dromedarius</name>
    <name type="common">Dromedary</name>
    <name type="synonym">Arabian camel</name>
    <dbReference type="NCBI Taxonomy" id="9838"/>
    <lineage>
        <taxon>Eukaryota</taxon>
        <taxon>Metazoa</taxon>
        <taxon>Chordata</taxon>
        <taxon>Craniata</taxon>
        <taxon>Vertebrata</taxon>
        <taxon>Euteleostomi</taxon>
        <taxon>Mammalia</taxon>
        <taxon>Eutheria</taxon>
        <taxon>Laurasiatheria</taxon>
        <taxon>Artiodactyla</taxon>
        <taxon>Tylopoda</taxon>
        <taxon>Camelidae</taxon>
        <taxon>Camelus</taxon>
    </lineage>
</organism>
<evidence type="ECO:0000313" key="3">
    <source>
        <dbReference type="Proteomes" id="UP000299084"/>
    </source>
</evidence>
<feature type="region of interest" description="Disordered" evidence="1">
    <location>
        <begin position="63"/>
        <end position="83"/>
    </location>
</feature>
<gene>
    <name evidence="2" type="ORF">Cadr_000003796</name>
</gene>
<dbReference type="AlphaFoldDB" id="A0A5N4C1G1"/>
<name>A0A5N4C1G1_CAMDR</name>
<evidence type="ECO:0000313" key="2">
    <source>
        <dbReference type="EMBL" id="KAB1252712.1"/>
    </source>
</evidence>
<keyword evidence="3" id="KW-1185">Reference proteome</keyword>
<evidence type="ECO:0000256" key="1">
    <source>
        <dbReference type="SAM" id="MobiDB-lite"/>
    </source>
</evidence>
<dbReference type="EMBL" id="JWIN03000037">
    <property type="protein sequence ID" value="KAB1252712.1"/>
    <property type="molecule type" value="Genomic_DNA"/>
</dbReference>
<dbReference type="Proteomes" id="UP000299084">
    <property type="component" value="Unassembled WGS sequence"/>
</dbReference>
<comment type="caution">
    <text evidence="2">The sequence shown here is derived from an EMBL/GenBank/DDBJ whole genome shotgun (WGS) entry which is preliminary data.</text>
</comment>